<sequence length="55" mass="6652">MRQNTDAVVGDGNVQFLGKLKVSMTTVTSRYKYRLRHTPYWWFFLFRQVRETPPQ</sequence>
<proteinExistence type="predicted"/>
<reference evidence="1 2" key="1">
    <citation type="submission" date="2017-05" db="EMBL/GenBank/DDBJ databases">
        <authorList>
            <person name="Varghese N."/>
            <person name="Submissions S."/>
        </authorList>
    </citation>
    <scope>NUCLEOTIDE SEQUENCE [LARGE SCALE GENOMIC DNA]</scope>
    <source>
        <strain evidence="1 2">DSM 25457</strain>
    </source>
</reference>
<gene>
    <name evidence="1" type="ORF">SAMN06265222_104143</name>
</gene>
<accession>A0ABY1Q096</accession>
<evidence type="ECO:0000313" key="2">
    <source>
        <dbReference type="Proteomes" id="UP001158067"/>
    </source>
</evidence>
<evidence type="ECO:0000313" key="1">
    <source>
        <dbReference type="EMBL" id="SMP53728.1"/>
    </source>
</evidence>
<dbReference type="EMBL" id="FXUG01000004">
    <property type="protein sequence ID" value="SMP53728.1"/>
    <property type="molecule type" value="Genomic_DNA"/>
</dbReference>
<organism evidence="1 2">
    <name type="scientific">Neorhodopirellula lusitana</name>
    <dbReference type="NCBI Taxonomy" id="445327"/>
    <lineage>
        <taxon>Bacteria</taxon>
        <taxon>Pseudomonadati</taxon>
        <taxon>Planctomycetota</taxon>
        <taxon>Planctomycetia</taxon>
        <taxon>Pirellulales</taxon>
        <taxon>Pirellulaceae</taxon>
        <taxon>Neorhodopirellula</taxon>
    </lineage>
</organism>
<name>A0ABY1Q096_9BACT</name>
<protein>
    <submittedName>
        <fullName evidence="1">Uncharacterized protein</fullName>
    </submittedName>
</protein>
<keyword evidence="2" id="KW-1185">Reference proteome</keyword>
<comment type="caution">
    <text evidence="1">The sequence shown here is derived from an EMBL/GenBank/DDBJ whole genome shotgun (WGS) entry which is preliminary data.</text>
</comment>
<dbReference type="Proteomes" id="UP001158067">
    <property type="component" value="Unassembled WGS sequence"/>
</dbReference>